<comment type="catalytic activity">
    <reaction evidence="11 12">
        <text>a UDP-3-O-[(3R)-3-hydroxyacyl]-N-acetyl-alpha-D-glucosamine + H2O = a UDP-3-O-[(3R)-3-hydroxyacyl]-alpha-D-glucosamine + acetate</text>
        <dbReference type="Rhea" id="RHEA:67816"/>
        <dbReference type="ChEBI" id="CHEBI:15377"/>
        <dbReference type="ChEBI" id="CHEBI:30089"/>
        <dbReference type="ChEBI" id="CHEBI:137740"/>
        <dbReference type="ChEBI" id="CHEBI:173225"/>
        <dbReference type="EC" id="3.5.1.108"/>
    </reaction>
</comment>
<dbReference type="GO" id="GO:0016020">
    <property type="term" value="C:membrane"/>
    <property type="evidence" value="ECO:0007669"/>
    <property type="project" value="GOC"/>
</dbReference>
<evidence type="ECO:0000256" key="11">
    <source>
        <dbReference type="ARBA" id="ARBA00024535"/>
    </source>
</evidence>
<proteinExistence type="inferred from homology"/>
<name>A0A4V3GV48_9RHOB</name>
<protein>
    <recommendedName>
        <fullName evidence="4 12">UDP-3-O-acyl-N-acetylglucosamine deacetylase</fullName>
        <shortName evidence="12">UDP-3-O-acyl-GlcNAc deacetylase</shortName>
        <ecNumber evidence="4 12">3.5.1.108</ecNumber>
    </recommendedName>
    <alternativeName>
        <fullName evidence="12">UDP-3-O-[R-3-hydroxymyristoyl]-N-acetylglucosamine deacetylase</fullName>
    </alternativeName>
</protein>
<evidence type="ECO:0000256" key="8">
    <source>
        <dbReference type="ARBA" id="ARBA00022801"/>
    </source>
</evidence>
<dbReference type="InterPro" id="IPR015870">
    <property type="entry name" value="UDP-acyl_N-AcGlcN_deAcase_N"/>
</dbReference>
<evidence type="ECO:0000313" key="14">
    <source>
        <dbReference type="Proteomes" id="UP000295484"/>
    </source>
</evidence>
<dbReference type="HAMAP" id="MF_00388">
    <property type="entry name" value="LpxC"/>
    <property type="match status" value="1"/>
</dbReference>
<evidence type="ECO:0000256" key="9">
    <source>
        <dbReference type="ARBA" id="ARBA00022833"/>
    </source>
</evidence>
<sequence>MQTTLKSPITFTGTGLHTGRPVRLTIHPASAEYGLWFRRTDIDGPDALIPARWDAVEPSRLCTKLANGRASVMTVEHLMAALAGCGVHNALIEIDGPEVPVMDGSSAPFVQGILSRGLRRLAAPVRVLRVLEHVEVSEGEARASLGPAETLEIDFEITFADTAIGHQARRLNMANGAFVRELCDSRTFCRNADVEAMRAAGLALGGTFDNAVVFDGDKVLSPGGLRHRDEPVRHKMLDALGDLALAGAPILGRYRGERAGHALTNRLLRTLFSQPGAFRLETCSPDQGAVLPGFGVNSADLKAVA</sequence>
<feature type="binding site" evidence="12">
    <location>
        <position position="238"/>
    </location>
    <ligand>
        <name>Zn(2+)</name>
        <dbReference type="ChEBI" id="CHEBI:29105"/>
    </ligand>
</feature>
<dbReference type="GO" id="GO:0009245">
    <property type="term" value="P:lipid A biosynthetic process"/>
    <property type="evidence" value="ECO:0007669"/>
    <property type="project" value="UniProtKB-UniRule"/>
</dbReference>
<dbReference type="RefSeq" id="WP_113668314.1">
    <property type="nucleotide sequence ID" value="NZ_SOEB01000001.1"/>
</dbReference>
<dbReference type="AlphaFoldDB" id="A0A4V3GV48"/>
<gene>
    <name evidence="12" type="primary">lpxC</name>
    <name evidence="13" type="ORF">EV657_10182</name>
</gene>
<dbReference type="GO" id="GO:0103117">
    <property type="term" value="F:UDP-3-O-acyl-N-acetylglucosamine deacetylase activity"/>
    <property type="evidence" value="ECO:0007669"/>
    <property type="project" value="UniProtKB-UniRule"/>
</dbReference>
<evidence type="ECO:0000256" key="6">
    <source>
        <dbReference type="ARBA" id="ARBA00022556"/>
    </source>
</evidence>
<evidence type="ECO:0000256" key="12">
    <source>
        <dbReference type="HAMAP-Rule" id="MF_00388"/>
    </source>
</evidence>
<dbReference type="GO" id="GO:0046872">
    <property type="term" value="F:metal ion binding"/>
    <property type="evidence" value="ECO:0007669"/>
    <property type="project" value="UniProtKB-KW"/>
</dbReference>
<keyword evidence="5 12" id="KW-0444">Lipid biosynthesis</keyword>
<evidence type="ECO:0000256" key="10">
    <source>
        <dbReference type="ARBA" id="ARBA00023098"/>
    </source>
</evidence>
<evidence type="ECO:0000256" key="1">
    <source>
        <dbReference type="ARBA" id="ARBA00001947"/>
    </source>
</evidence>
<evidence type="ECO:0000256" key="7">
    <source>
        <dbReference type="ARBA" id="ARBA00022723"/>
    </source>
</evidence>
<feature type="binding site" evidence="12">
    <location>
        <position position="77"/>
    </location>
    <ligand>
        <name>Zn(2+)</name>
        <dbReference type="ChEBI" id="CHEBI:29105"/>
    </ligand>
</feature>
<keyword evidence="8 12" id="KW-0378">Hydrolase</keyword>
<keyword evidence="6 12" id="KW-0441">Lipid A biosynthesis</keyword>
<dbReference type="Gene3D" id="3.30.1700.10">
    <property type="entry name" value="lpxc deacetylase, domain 2"/>
    <property type="match status" value="1"/>
</dbReference>
<evidence type="ECO:0000256" key="2">
    <source>
        <dbReference type="ARBA" id="ARBA00002923"/>
    </source>
</evidence>
<comment type="similarity">
    <text evidence="12">Belongs to the LpxC family.</text>
</comment>
<dbReference type="Gene3D" id="3.30.230.20">
    <property type="entry name" value="lpxc deacetylase, domain 1"/>
    <property type="match status" value="1"/>
</dbReference>
<reference evidence="13 14" key="1">
    <citation type="submission" date="2019-03" db="EMBL/GenBank/DDBJ databases">
        <title>Genomic Encyclopedia of Type Strains, Phase IV (KMG-IV): sequencing the most valuable type-strain genomes for metagenomic binning, comparative biology and taxonomic classification.</title>
        <authorList>
            <person name="Goeker M."/>
        </authorList>
    </citation>
    <scope>NUCLEOTIDE SEQUENCE [LARGE SCALE GENOMIC DNA]</scope>
    <source>
        <strain evidence="13 14">JA181</strain>
    </source>
</reference>
<evidence type="ECO:0000256" key="3">
    <source>
        <dbReference type="ARBA" id="ARBA00005002"/>
    </source>
</evidence>
<dbReference type="EMBL" id="SOEB01000001">
    <property type="protein sequence ID" value="TDX33654.1"/>
    <property type="molecule type" value="Genomic_DNA"/>
</dbReference>
<comment type="pathway">
    <text evidence="3 12">Glycolipid biosynthesis; lipid IV(A) biosynthesis; lipid IV(A) from (3R)-3-hydroxytetradecanoyl-[acyl-carrier-protein] and UDP-N-acetyl-alpha-D-glucosamine: step 2/6.</text>
</comment>
<comment type="cofactor">
    <cofactor evidence="1 12">
        <name>Zn(2+)</name>
        <dbReference type="ChEBI" id="CHEBI:29105"/>
    </cofactor>
</comment>
<dbReference type="EC" id="3.5.1.108" evidence="4 12"/>
<feature type="binding site" evidence="12">
    <location>
        <position position="234"/>
    </location>
    <ligand>
        <name>Zn(2+)</name>
        <dbReference type="ChEBI" id="CHEBI:29105"/>
    </ligand>
</feature>
<evidence type="ECO:0000313" key="13">
    <source>
        <dbReference type="EMBL" id="TDX33654.1"/>
    </source>
</evidence>
<dbReference type="InterPro" id="IPR004463">
    <property type="entry name" value="UDP-acyl_GlcNac_deAcase"/>
</dbReference>
<keyword evidence="9 12" id="KW-0862">Zinc</keyword>
<accession>A0A4V3GV48</accession>
<dbReference type="PANTHER" id="PTHR33694:SF1">
    <property type="entry name" value="UDP-3-O-ACYL-N-ACETYLGLUCOSAMINE DEACETYLASE 1, MITOCHONDRIAL-RELATED"/>
    <property type="match status" value="1"/>
</dbReference>
<comment type="function">
    <text evidence="2 12">Catalyzes the hydrolysis of UDP-3-O-myristoyl-N-acetylglucosamine to form UDP-3-O-myristoylglucosamine and acetate, the committed step in lipid A biosynthesis.</text>
</comment>
<organism evidence="13 14">
    <name type="scientific">Rhodovulum visakhapatnamense</name>
    <dbReference type="NCBI Taxonomy" id="364297"/>
    <lineage>
        <taxon>Bacteria</taxon>
        <taxon>Pseudomonadati</taxon>
        <taxon>Pseudomonadota</taxon>
        <taxon>Alphaproteobacteria</taxon>
        <taxon>Rhodobacterales</taxon>
        <taxon>Paracoccaceae</taxon>
        <taxon>Rhodovulum</taxon>
    </lineage>
</organism>
<dbReference type="Pfam" id="PF03331">
    <property type="entry name" value="LpxC"/>
    <property type="match status" value="1"/>
</dbReference>
<dbReference type="PANTHER" id="PTHR33694">
    <property type="entry name" value="UDP-3-O-ACYL-N-ACETYLGLUCOSAMINE DEACETYLASE 1, MITOCHONDRIAL-RELATED"/>
    <property type="match status" value="1"/>
</dbReference>
<evidence type="ECO:0000256" key="5">
    <source>
        <dbReference type="ARBA" id="ARBA00022516"/>
    </source>
</evidence>
<dbReference type="NCBIfam" id="TIGR00325">
    <property type="entry name" value="lpxC"/>
    <property type="match status" value="1"/>
</dbReference>
<dbReference type="InterPro" id="IPR020568">
    <property type="entry name" value="Ribosomal_Su5_D2-typ_SF"/>
</dbReference>
<comment type="caution">
    <text evidence="13">The sequence shown here is derived from an EMBL/GenBank/DDBJ whole genome shotgun (WGS) entry which is preliminary data.</text>
</comment>
<dbReference type="Proteomes" id="UP000295484">
    <property type="component" value="Unassembled WGS sequence"/>
</dbReference>
<evidence type="ECO:0000256" key="4">
    <source>
        <dbReference type="ARBA" id="ARBA00012745"/>
    </source>
</evidence>
<feature type="active site" description="Proton donor" evidence="12">
    <location>
        <position position="261"/>
    </location>
</feature>
<dbReference type="SUPFAM" id="SSF54211">
    <property type="entry name" value="Ribosomal protein S5 domain 2-like"/>
    <property type="match status" value="2"/>
</dbReference>
<dbReference type="UniPathway" id="UPA00359">
    <property type="reaction ID" value="UER00478"/>
</dbReference>
<keyword evidence="10 12" id="KW-0443">Lipid metabolism</keyword>
<dbReference type="InterPro" id="IPR011334">
    <property type="entry name" value="UDP-acyl_GlcNac_deAcase_C"/>
</dbReference>
<keyword evidence="7 12" id="KW-0479">Metal-binding</keyword>